<name>A0A9D7K3D4_9PROT</name>
<evidence type="ECO:0000313" key="1">
    <source>
        <dbReference type="EMBL" id="MBK8525468.1"/>
    </source>
</evidence>
<dbReference type="EMBL" id="JADJUC010000031">
    <property type="protein sequence ID" value="MBK8525468.1"/>
    <property type="molecule type" value="Genomic_DNA"/>
</dbReference>
<comment type="caution">
    <text evidence="1">The sequence shown here is derived from an EMBL/GenBank/DDBJ whole genome shotgun (WGS) entry which is preliminary data.</text>
</comment>
<gene>
    <name evidence="1" type="ORF">IPL58_16415</name>
</gene>
<accession>A0A9D7K3D4</accession>
<evidence type="ECO:0000313" key="2">
    <source>
        <dbReference type="Proteomes" id="UP000886689"/>
    </source>
</evidence>
<reference evidence="1" key="1">
    <citation type="submission" date="2020-10" db="EMBL/GenBank/DDBJ databases">
        <title>Connecting structure to function with the recovery of over 1000 high-quality activated sludge metagenome-assembled genomes encoding full-length rRNA genes using long-read sequencing.</title>
        <authorList>
            <person name="Singleton C.M."/>
            <person name="Petriglieri F."/>
            <person name="Kristensen J.M."/>
            <person name="Kirkegaard R.H."/>
            <person name="Michaelsen T.Y."/>
            <person name="Andersen M.H."/>
            <person name="Karst S.M."/>
            <person name="Dueholm M.S."/>
            <person name="Nielsen P.H."/>
            <person name="Albertsen M."/>
        </authorList>
    </citation>
    <scope>NUCLEOTIDE SEQUENCE</scope>
    <source>
        <strain evidence="1">Hirt_18-Q3-R61-65_BATAC.395</strain>
    </source>
</reference>
<dbReference type="AlphaFoldDB" id="A0A9D7K3D4"/>
<organism evidence="1 2">
    <name type="scientific">Candidatus Proximibacter danicus</name>
    <dbReference type="NCBI Taxonomy" id="2954365"/>
    <lineage>
        <taxon>Bacteria</taxon>
        <taxon>Pseudomonadati</taxon>
        <taxon>Pseudomonadota</taxon>
        <taxon>Betaproteobacteria</taxon>
        <taxon>Candidatus Proximibacter</taxon>
    </lineage>
</organism>
<sequence>MFGFSKKEKEENQKAEAIEHGLDLFGSEFRIALATTADAYGINAYPSGDGLKEERFLTVLVASAFAMGKNFDAEHQTVQKALKSYFSAFVDGNEALHMALNTKLMSRHENLTEKTFQVWYLIFNHQNQGINIDREEITMSLAQIYLGV</sequence>
<proteinExistence type="predicted"/>
<protein>
    <submittedName>
        <fullName evidence="1">Uncharacterized protein</fullName>
    </submittedName>
</protein>
<dbReference type="Proteomes" id="UP000886689">
    <property type="component" value="Unassembled WGS sequence"/>
</dbReference>